<dbReference type="EMBL" id="MAOI01000025">
    <property type="protein sequence ID" value="OJD81820.1"/>
    <property type="molecule type" value="Genomic_DNA"/>
</dbReference>
<keyword evidence="1" id="KW-0812">Transmembrane</keyword>
<keyword evidence="1" id="KW-1133">Transmembrane helix</keyword>
<evidence type="ECO:0000313" key="3">
    <source>
        <dbReference type="Proteomes" id="UP000182788"/>
    </source>
</evidence>
<evidence type="ECO:0000313" key="2">
    <source>
        <dbReference type="EMBL" id="OJD81820.1"/>
    </source>
</evidence>
<comment type="caution">
    <text evidence="2">The sequence shown here is derived from an EMBL/GenBank/DDBJ whole genome shotgun (WGS) entry which is preliminary data.</text>
</comment>
<proteinExistence type="predicted"/>
<dbReference type="AlphaFoldDB" id="A0A1J9W2F4"/>
<dbReference type="Proteomes" id="UP000182788">
    <property type="component" value="Unassembled WGS sequence"/>
</dbReference>
<organism evidence="2 3">
    <name type="scientific">Bacillus paramycoides</name>
    <dbReference type="NCBI Taxonomy" id="2026194"/>
    <lineage>
        <taxon>Bacteria</taxon>
        <taxon>Bacillati</taxon>
        <taxon>Bacillota</taxon>
        <taxon>Bacilli</taxon>
        <taxon>Bacillales</taxon>
        <taxon>Bacillaceae</taxon>
        <taxon>Bacillus</taxon>
        <taxon>Bacillus cereus group</taxon>
    </lineage>
</organism>
<reference evidence="2 3" key="1">
    <citation type="submission" date="2016-06" db="EMBL/GenBank/DDBJ databases">
        <title>First insights into the genetic diversity and population structure of in the Bacillus cereus group bacteria from diverse marine environments.</title>
        <authorList>
            <person name="Liu Y."/>
            <person name="Lai Q."/>
            <person name="Shao Z."/>
        </authorList>
    </citation>
    <scope>NUCLEOTIDE SEQUENCE [LARGE SCALE GENOMIC DNA]</scope>
    <source>
        <strain evidence="2 3">NH24A2</strain>
    </source>
</reference>
<dbReference type="Pfam" id="PF13134">
    <property type="entry name" value="DUF3948"/>
    <property type="match status" value="1"/>
</dbReference>
<dbReference type="InterPro" id="IPR025034">
    <property type="entry name" value="DUF3948"/>
</dbReference>
<keyword evidence="1" id="KW-0472">Membrane</keyword>
<sequence length="36" mass="3834">MNKEQVLQVTKRDVLGSASGAAVLTAFIVFLTNVLV</sequence>
<protein>
    <submittedName>
        <fullName evidence="2">DUF3948 domain-containing protein</fullName>
    </submittedName>
</protein>
<gene>
    <name evidence="2" type="ORF">BAU28_23390</name>
</gene>
<name>A0A1J9W2F4_9BACI</name>
<dbReference type="RefSeq" id="WP_002175350.1">
    <property type="nucleotide sequence ID" value="NZ_CBCSHB010000015.1"/>
</dbReference>
<feature type="transmembrane region" description="Helical" evidence="1">
    <location>
        <begin position="14"/>
        <end position="35"/>
    </location>
</feature>
<evidence type="ECO:0000256" key="1">
    <source>
        <dbReference type="SAM" id="Phobius"/>
    </source>
</evidence>
<accession>A0A1J9W2F4</accession>